<evidence type="ECO:0000313" key="7">
    <source>
        <dbReference type="Proteomes" id="UP000198784"/>
    </source>
</evidence>
<dbReference type="PANTHER" id="PTHR30537">
    <property type="entry name" value="HTH-TYPE TRANSCRIPTIONAL REGULATOR"/>
    <property type="match status" value="1"/>
</dbReference>
<accession>A0A1I5PYD9</accession>
<dbReference type="PRINTS" id="PR00039">
    <property type="entry name" value="HTHLYSR"/>
</dbReference>
<keyword evidence="4" id="KW-0804">Transcription</keyword>
<organism evidence="6 7">
    <name type="scientific">Pseudomonas borbori</name>
    <dbReference type="NCBI Taxonomy" id="289003"/>
    <lineage>
        <taxon>Bacteria</taxon>
        <taxon>Pseudomonadati</taxon>
        <taxon>Pseudomonadota</taxon>
        <taxon>Gammaproteobacteria</taxon>
        <taxon>Pseudomonadales</taxon>
        <taxon>Pseudomonadaceae</taxon>
        <taxon>Pseudomonas</taxon>
    </lineage>
</organism>
<dbReference type="SUPFAM" id="SSF46785">
    <property type="entry name" value="Winged helix' DNA-binding domain"/>
    <property type="match status" value="1"/>
</dbReference>
<evidence type="ECO:0000256" key="2">
    <source>
        <dbReference type="ARBA" id="ARBA00023015"/>
    </source>
</evidence>
<dbReference type="RefSeq" id="WP_090500107.1">
    <property type="nucleotide sequence ID" value="NZ_FOWX01000009.1"/>
</dbReference>
<dbReference type="FunFam" id="1.10.10.10:FF:000001">
    <property type="entry name" value="LysR family transcriptional regulator"/>
    <property type="match status" value="1"/>
</dbReference>
<name>A0A1I5PYD9_9PSED</name>
<dbReference type="Pfam" id="PF03466">
    <property type="entry name" value="LysR_substrate"/>
    <property type="match status" value="1"/>
</dbReference>
<dbReference type="Gene3D" id="3.40.190.290">
    <property type="match status" value="1"/>
</dbReference>
<dbReference type="Proteomes" id="UP000198784">
    <property type="component" value="Unassembled WGS sequence"/>
</dbReference>
<dbReference type="InterPro" id="IPR036390">
    <property type="entry name" value="WH_DNA-bd_sf"/>
</dbReference>
<dbReference type="STRING" id="289003.SAMN05216190_109160"/>
<dbReference type="OrthoDB" id="9786526at2"/>
<evidence type="ECO:0000259" key="5">
    <source>
        <dbReference type="PROSITE" id="PS50931"/>
    </source>
</evidence>
<dbReference type="GO" id="GO:0006351">
    <property type="term" value="P:DNA-templated transcription"/>
    <property type="evidence" value="ECO:0007669"/>
    <property type="project" value="TreeGrafter"/>
</dbReference>
<dbReference type="InterPro" id="IPR005119">
    <property type="entry name" value="LysR_subst-bd"/>
</dbReference>
<protein>
    <submittedName>
        <fullName evidence="6">Transcriptional regulator, LysR family</fullName>
    </submittedName>
</protein>
<evidence type="ECO:0000256" key="3">
    <source>
        <dbReference type="ARBA" id="ARBA00023125"/>
    </source>
</evidence>
<dbReference type="CDD" id="cd08422">
    <property type="entry name" value="PBP2_CrgA_like"/>
    <property type="match status" value="1"/>
</dbReference>
<evidence type="ECO:0000256" key="1">
    <source>
        <dbReference type="ARBA" id="ARBA00009437"/>
    </source>
</evidence>
<evidence type="ECO:0000256" key="4">
    <source>
        <dbReference type="ARBA" id="ARBA00023163"/>
    </source>
</evidence>
<dbReference type="PANTHER" id="PTHR30537:SF66">
    <property type="entry name" value="IRON-REGULATED VIRULENCE REGULATORY PROTEIN IRGB"/>
    <property type="match status" value="1"/>
</dbReference>
<dbReference type="InterPro" id="IPR000847">
    <property type="entry name" value="LysR_HTH_N"/>
</dbReference>
<keyword evidence="3" id="KW-0238">DNA-binding</keyword>
<dbReference type="GO" id="GO:0043565">
    <property type="term" value="F:sequence-specific DNA binding"/>
    <property type="evidence" value="ECO:0007669"/>
    <property type="project" value="TreeGrafter"/>
</dbReference>
<dbReference type="InterPro" id="IPR036388">
    <property type="entry name" value="WH-like_DNA-bd_sf"/>
</dbReference>
<dbReference type="AlphaFoldDB" id="A0A1I5PYD9"/>
<dbReference type="InterPro" id="IPR058163">
    <property type="entry name" value="LysR-type_TF_proteobact-type"/>
</dbReference>
<dbReference type="Pfam" id="PF00126">
    <property type="entry name" value="HTH_1"/>
    <property type="match status" value="1"/>
</dbReference>
<keyword evidence="2" id="KW-0805">Transcription regulation</keyword>
<dbReference type="EMBL" id="FOWX01000009">
    <property type="protein sequence ID" value="SFP39133.1"/>
    <property type="molecule type" value="Genomic_DNA"/>
</dbReference>
<evidence type="ECO:0000313" key="6">
    <source>
        <dbReference type="EMBL" id="SFP39133.1"/>
    </source>
</evidence>
<reference evidence="7" key="1">
    <citation type="submission" date="2016-10" db="EMBL/GenBank/DDBJ databases">
        <authorList>
            <person name="Varghese N."/>
            <person name="Submissions S."/>
        </authorList>
    </citation>
    <scope>NUCLEOTIDE SEQUENCE [LARGE SCALE GENOMIC DNA]</scope>
    <source>
        <strain evidence="7">DSM 17834</strain>
    </source>
</reference>
<dbReference type="PROSITE" id="PS50931">
    <property type="entry name" value="HTH_LYSR"/>
    <property type="match status" value="1"/>
</dbReference>
<feature type="domain" description="HTH lysR-type" evidence="5">
    <location>
        <begin position="1"/>
        <end position="59"/>
    </location>
</feature>
<dbReference type="Gene3D" id="1.10.10.10">
    <property type="entry name" value="Winged helix-like DNA-binding domain superfamily/Winged helix DNA-binding domain"/>
    <property type="match status" value="1"/>
</dbReference>
<gene>
    <name evidence="6" type="ORF">SAMN05216190_109160</name>
</gene>
<dbReference type="GO" id="GO:0003700">
    <property type="term" value="F:DNA-binding transcription factor activity"/>
    <property type="evidence" value="ECO:0007669"/>
    <property type="project" value="InterPro"/>
</dbReference>
<keyword evidence="7" id="KW-1185">Reference proteome</keyword>
<comment type="similarity">
    <text evidence="1">Belongs to the LysR transcriptional regulatory family.</text>
</comment>
<proteinExistence type="inferred from homology"/>
<sequence length="315" mass="34649">MDKLSALSMFVATAEHGSFSRAAEQLGKTPSALTKAVSHLEAELGAQLFERSTRRTALTEAGRLYLDTARQVLQRLHDAGEEIGQLKHGLHGNLRLTAPLAFGRAFLDEACAGFLAEHPQIRLRVDLCDAFIDLAEGGYDLALREGRSDLPGLIAKPLGRNQIVLCASPAYLAANPTPVSPTTFARHQWLIYHHPALDQSYWWLAHNGVRLRMARPQARLESDNYDLLLANTLLGAGLHACPLWSVKPYLETGQLLRVMADYDFDPDAFGPLILAVYPSHRRATRKVQALIDYLAAFCASCGFGLEASPERQISP</sequence>
<dbReference type="SUPFAM" id="SSF53850">
    <property type="entry name" value="Periplasmic binding protein-like II"/>
    <property type="match status" value="1"/>
</dbReference>